<dbReference type="STRING" id="98765.A0A2R6NLX4"/>
<protein>
    <recommendedName>
        <fullName evidence="2">PX-associated domain-containing protein</fullName>
    </recommendedName>
</protein>
<dbReference type="AlphaFoldDB" id="A0A2R6NLX4"/>
<evidence type="ECO:0000256" key="1">
    <source>
        <dbReference type="SAM" id="MobiDB-lite"/>
    </source>
</evidence>
<keyword evidence="4" id="KW-1185">Reference proteome</keyword>
<dbReference type="Proteomes" id="UP000186601">
    <property type="component" value="Unassembled WGS sequence"/>
</dbReference>
<accession>A0A2R6NLX4</accession>
<comment type="caution">
    <text evidence="3">The sequence shown here is derived from an EMBL/GenBank/DDBJ whole genome shotgun (WGS) entry which is preliminary data.</text>
</comment>
<dbReference type="Pfam" id="PF12828">
    <property type="entry name" value="PXB"/>
    <property type="match status" value="1"/>
</dbReference>
<feature type="compositionally biased region" description="Polar residues" evidence="1">
    <location>
        <begin position="31"/>
        <end position="53"/>
    </location>
</feature>
<proteinExistence type="predicted"/>
<reference evidence="3 4" key="1">
    <citation type="submission" date="2018-02" db="EMBL/GenBank/DDBJ databases">
        <title>Genome sequence of the basidiomycete white-rot fungus Phlebia centrifuga.</title>
        <authorList>
            <person name="Granchi Z."/>
            <person name="Peng M."/>
            <person name="de Vries R.P."/>
            <person name="Hilden K."/>
            <person name="Makela M.R."/>
            <person name="Grigoriev I."/>
            <person name="Riley R."/>
        </authorList>
    </citation>
    <scope>NUCLEOTIDE SEQUENCE [LARGE SCALE GENOMIC DNA]</scope>
    <source>
        <strain evidence="3 4">FBCC195</strain>
    </source>
</reference>
<dbReference type="EMBL" id="MLYV02001076">
    <property type="protein sequence ID" value="PSR73393.1"/>
    <property type="molecule type" value="Genomic_DNA"/>
</dbReference>
<evidence type="ECO:0000313" key="3">
    <source>
        <dbReference type="EMBL" id="PSR73393.1"/>
    </source>
</evidence>
<feature type="domain" description="PX-associated" evidence="2">
    <location>
        <begin position="89"/>
        <end position="222"/>
    </location>
</feature>
<name>A0A2R6NLX4_9APHY</name>
<evidence type="ECO:0000259" key="2">
    <source>
        <dbReference type="Pfam" id="PF12828"/>
    </source>
</evidence>
<dbReference type="InterPro" id="IPR047168">
    <property type="entry name" value="LEC1-like"/>
</dbReference>
<dbReference type="PANTHER" id="PTHR47185:SF1">
    <property type="entry name" value="PX DOMAIN-CONTAINING PROTEIN YPR097W"/>
    <property type="match status" value="1"/>
</dbReference>
<feature type="compositionally biased region" description="Polar residues" evidence="1">
    <location>
        <begin position="78"/>
        <end position="90"/>
    </location>
</feature>
<dbReference type="OrthoDB" id="2117459at2759"/>
<dbReference type="GO" id="GO:0035091">
    <property type="term" value="F:phosphatidylinositol binding"/>
    <property type="evidence" value="ECO:0007669"/>
    <property type="project" value="TreeGrafter"/>
</dbReference>
<evidence type="ECO:0000313" key="4">
    <source>
        <dbReference type="Proteomes" id="UP000186601"/>
    </source>
</evidence>
<sequence length="314" mass="35160">METIPTRRPGPPSRSVPPPPIDLSQLADLALNNTTSPTLSDQAFVTPQASPFHTSYVESSPSELPPSVPSKDVESQTDEGSPSAADSTSATLTPLRAHYLKKELVQLQFHQELSALTTIPTNNISTFSYLGPPFSPPPKDGPRLDLPFLRFMFRKFVLSFPFLVAAPKDFFPDKLQPFMASMLSRNVSSAAPLDNDPENTEEQARFRVLAKLERNFAMLLTSGTKLVEEEDVVRLTQKDLDRLEMMARKRAAREKRMKDVFEVNIVCVRTIVEKKRVRSKAHEVRVHSSLHKVIIIHPLHHTGIHHTHPPPQSA</sequence>
<gene>
    <name evidence="3" type="ORF">PHLCEN_2v10685</name>
</gene>
<dbReference type="InterPro" id="IPR024555">
    <property type="entry name" value="PX-associated"/>
</dbReference>
<feature type="region of interest" description="Disordered" evidence="1">
    <location>
        <begin position="1"/>
        <end position="90"/>
    </location>
</feature>
<organism evidence="3 4">
    <name type="scientific">Hermanssonia centrifuga</name>
    <dbReference type="NCBI Taxonomy" id="98765"/>
    <lineage>
        <taxon>Eukaryota</taxon>
        <taxon>Fungi</taxon>
        <taxon>Dikarya</taxon>
        <taxon>Basidiomycota</taxon>
        <taxon>Agaricomycotina</taxon>
        <taxon>Agaricomycetes</taxon>
        <taxon>Polyporales</taxon>
        <taxon>Meruliaceae</taxon>
        <taxon>Hermanssonia</taxon>
    </lineage>
</organism>
<feature type="compositionally biased region" description="Pro residues" evidence="1">
    <location>
        <begin position="8"/>
        <end position="21"/>
    </location>
</feature>
<dbReference type="PANTHER" id="PTHR47185">
    <property type="entry name" value="PX DOMAIN-CONTAINING PROTEIN YPR097W"/>
    <property type="match status" value="1"/>
</dbReference>